<comment type="caution">
    <text evidence="4">The sequence shown here is derived from an EMBL/GenBank/DDBJ whole genome shotgun (WGS) entry which is preliminary data.</text>
</comment>
<gene>
    <name evidence="4" type="ORF">N180_00750</name>
</gene>
<dbReference type="AlphaFoldDB" id="A0A081PBX6"/>
<dbReference type="Gene3D" id="3.40.30.10">
    <property type="entry name" value="Glutaredoxin"/>
    <property type="match status" value="1"/>
</dbReference>
<dbReference type="RefSeq" id="WP_051760291.1">
    <property type="nucleotide sequence ID" value="NZ_JNFF01000117.1"/>
</dbReference>
<keyword evidence="1" id="KW-0732">Signal</keyword>
<dbReference type="Proteomes" id="UP000028007">
    <property type="component" value="Unassembled WGS sequence"/>
</dbReference>
<feature type="chain" id="PRO_5001761587" description="Thioredoxin domain-containing protein" evidence="1">
    <location>
        <begin position="25"/>
        <end position="308"/>
    </location>
</feature>
<keyword evidence="5" id="KW-1185">Reference proteome</keyword>
<dbReference type="InterPro" id="IPR033395">
    <property type="entry name" value="DUF5106"/>
</dbReference>
<accession>A0A081PBX6</accession>
<evidence type="ECO:0000313" key="4">
    <source>
        <dbReference type="EMBL" id="KEQ28199.1"/>
    </source>
</evidence>
<sequence length="308" mass="34884">MNKVLFFRSVVLSCIILNVLFSCARKNEKLPDSAKVDTGTKLSVETSPERLFFHYWDNFDFKDTIALRDPAIGEQLLVDFIASLPKFPDTISSRAIKHMLSKAKPFPTSFEFFKKQYEHYLHDPNSPVRNDLYYKPVLEFLLDSCKLGEADKYIYNAQLALVKKNNVGSAAVDFEFQIPTGGKRKISSVHAPFVLLFFYEPGCPHCETAIAELQTSTRFRQLVDKGILNVLAIYALGDHNVWKAYQSHIPATWTNGFDSGKQVLAKGLYDIRASPTIYLLDINKKVLLKDTDLSNVALFLNAQSTLNI</sequence>
<evidence type="ECO:0008006" key="6">
    <source>
        <dbReference type="Google" id="ProtNLM"/>
    </source>
</evidence>
<feature type="domain" description="DUF5106" evidence="3">
    <location>
        <begin position="51"/>
        <end position="165"/>
    </location>
</feature>
<proteinExistence type="predicted"/>
<dbReference type="OrthoDB" id="9805634at2"/>
<dbReference type="GO" id="GO:0016209">
    <property type="term" value="F:antioxidant activity"/>
    <property type="evidence" value="ECO:0007669"/>
    <property type="project" value="InterPro"/>
</dbReference>
<evidence type="ECO:0000259" key="3">
    <source>
        <dbReference type="Pfam" id="PF17127"/>
    </source>
</evidence>
<evidence type="ECO:0000313" key="5">
    <source>
        <dbReference type="Proteomes" id="UP000028007"/>
    </source>
</evidence>
<organism evidence="4 5">
    <name type="scientific">Pedobacter antarcticus 4BY</name>
    <dbReference type="NCBI Taxonomy" id="1358423"/>
    <lineage>
        <taxon>Bacteria</taxon>
        <taxon>Pseudomonadati</taxon>
        <taxon>Bacteroidota</taxon>
        <taxon>Sphingobacteriia</taxon>
        <taxon>Sphingobacteriales</taxon>
        <taxon>Sphingobacteriaceae</taxon>
        <taxon>Pedobacter</taxon>
    </lineage>
</organism>
<dbReference type="EMBL" id="JNFF01000117">
    <property type="protein sequence ID" value="KEQ28199.1"/>
    <property type="molecule type" value="Genomic_DNA"/>
</dbReference>
<feature type="signal peptide" evidence="1">
    <location>
        <begin position="1"/>
        <end position="24"/>
    </location>
</feature>
<dbReference type="GO" id="GO:0016491">
    <property type="term" value="F:oxidoreductase activity"/>
    <property type="evidence" value="ECO:0007669"/>
    <property type="project" value="InterPro"/>
</dbReference>
<name>A0A081PBX6_9SPHI</name>
<dbReference type="eggNOG" id="COG0526">
    <property type="taxonomic scope" value="Bacteria"/>
</dbReference>
<dbReference type="InterPro" id="IPR036249">
    <property type="entry name" value="Thioredoxin-like_sf"/>
</dbReference>
<evidence type="ECO:0000256" key="1">
    <source>
        <dbReference type="SAM" id="SignalP"/>
    </source>
</evidence>
<protein>
    <recommendedName>
        <fullName evidence="6">Thioredoxin domain-containing protein</fullName>
    </recommendedName>
</protein>
<dbReference type="InterPro" id="IPR000866">
    <property type="entry name" value="AhpC/TSA"/>
</dbReference>
<dbReference type="PROSITE" id="PS51257">
    <property type="entry name" value="PROKAR_LIPOPROTEIN"/>
    <property type="match status" value="1"/>
</dbReference>
<reference evidence="4 5" key="1">
    <citation type="journal article" date="1992" name="Int. J. Syst. Bacteriol.">
        <title>Sphingobacterium antarcticus sp. nov. a Psychrotrophic Bacterium from the Soils of Schirmacher Oasis, Antarctica.</title>
        <authorList>
            <person name="Shivaji S."/>
            <person name="Ray M.K."/>
            <person name="Rao N.S."/>
            <person name="Saiserr L."/>
            <person name="Jagannadham M.V."/>
            <person name="Kumar G.S."/>
            <person name="Reddy G."/>
            <person name="Bhargava P.M."/>
        </authorList>
    </citation>
    <scope>NUCLEOTIDE SEQUENCE [LARGE SCALE GENOMIC DNA]</scope>
    <source>
        <strain evidence="4 5">4BY</strain>
    </source>
</reference>
<feature type="domain" description="Alkyl hydroperoxide reductase subunit C/ Thiol specific antioxidant" evidence="2">
    <location>
        <begin position="167"/>
        <end position="286"/>
    </location>
</feature>
<dbReference type="SUPFAM" id="SSF52833">
    <property type="entry name" value="Thioredoxin-like"/>
    <property type="match status" value="1"/>
</dbReference>
<evidence type="ECO:0000259" key="2">
    <source>
        <dbReference type="Pfam" id="PF00578"/>
    </source>
</evidence>
<dbReference type="Pfam" id="PF17127">
    <property type="entry name" value="DUF5106"/>
    <property type="match status" value="1"/>
</dbReference>
<dbReference type="Pfam" id="PF00578">
    <property type="entry name" value="AhpC-TSA"/>
    <property type="match status" value="1"/>
</dbReference>